<evidence type="ECO:0000259" key="8">
    <source>
        <dbReference type="PROSITE" id="PS50104"/>
    </source>
</evidence>
<comment type="caution">
    <text evidence="10">The sequence shown here is derived from an EMBL/GenBank/DDBJ whole genome shotgun (WGS) entry which is preliminary data.</text>
</comment>
<evidence type="ECO:0000256" key="6">
    <source>
        <dbReference type="ARBA" id="ARBA00023319"/>
    </source>
</evidence>
<dbReference type="InterPro" id="IPR035897">
    <property type="entry name" value="Toll_tir_struct_dom_sf"/>
</dbReference>
<comment type="similarity">
    <text evidence="1">Belongs to the interleukin-1 receptor family.</text>
</comment>
<evidence type="ECO:0000256" key="3">
    <source>
        <dbReference type="ARBA" id="ARBA00023027"/>
    </source>
</evidence>
<dbReference type="PANTHER" id="PTHR11890:SF6">
    <property type="entry name" value="INTERLEUKIN-18 RECEPTOR 1"/>
    <property type="match status" value="1"/>
</dbReference>
<keyword evidence="4" id="KW-1015">Disulfide bond</keyword>
<organism evidence="10 11">
    <name type="scientific">Megalops atlanticus</name>
    <name type="common">Tarpon</name>
    <name type="synonym">Clupea gigantea</name>
    <dbReference type="NCBI Taxonomy" id="7932"/>
    <lineage>
        <taxon>Eukaryota</taxon>
        <taxon>Metazoa</taxon>
        <taxon>Chordata</taxon>
        <taxon>Craniata</taxon>
        <taxon>Vertebrata</taxon>
        <taxon>Euteleostomi</taxon>
        <taxon>Actinopterygii</taxon>
        <taxon>Neopterygii</taxon>
        <taxon>Teleostei</taxon>
        <taxon>Elopiformes</taxon>
        <taxon>Megalopidae</taxon>
        <taxon>Megalops</taxon>
    </lineage>
</organism>
<dbReference type="PROSITE" id="PS50835">
    <property type="entry name" value="IG_LIKE"/>
    <property type="match status" value="3"/>
</dbReference>
<dbReference type="Gene3D" id="2.60.40.10">
    <property type="entry name" value="Immunoglobulins"/>
    <property type="match status" value="3"/>
</dbReference>
<dbReference type="SUPFAM" id="SSF52200">
    <property type="entry name" value="Toll/Interleukin receptor TIR domain"/>
    <property type="match status" value="1"/>
</dbReference>
<dbReference type="InterPro" id="IPR003598">
    <property type="entry name" value="Ig_sub2"/>
</dbReference>
<feature type="domain" description="Ig-like" evidence="9">
    <location>
        <begin position="257"/>
        <end position="357"/>
    </location>
</feature>
<dbReference type="GO" id="GO:0007165">
    <property type="term" value="P:signal transduction"/>
    <property type="evidence" value="ECO:0007669"/>
    <property type="project" value="InterPro"/>
</dbReference>
<evidence type="ECO:0000313" key="10">
    <source>
        <dbReference type="EMBL" id="KAG7463684.1"/>
    </source>
</evidence>
<dbReference type="EMBL" id="JAFDVH010000015">
    <property type="protein sequence ID" value="KAG7463684.1"/>
    <property type="molecule type" value="Genomic_DNA"/>
</dbReference>
<dbReference type="SUPFAM" id="SSF48726">
    <property type="entry name" value="Immunoglobulin"/>
    <property type="match status" value="3"/>
</dbReference>
<keyword evidence="7" id="KW-0812">Transmembrane</keyword>
<dbReference type="InterPro" id="IPR000157">
    <property type="entry name" value="TIR_dom"/>
</dbReference>
<keyword evidence="7" id="KW-0472">Membrane</keyword>
<accession>A0A9D3T0I4</accession>
<sequence>MIHSLRFSPTTLRPFMSLSNSASAGSIELKMMPWLLIIFVSAFQGVICFCTQRLEPIYVKEGEVALLKCPLGVTSSDVIVLWQRSSLDLCDLKEASNSSLGLEDLGEQNGRPVTAYREKLVMLNISRSDEGFYACSLRNGSGALRYAWFNLTVYRGKCYTEKALYSLQRSVGESATIKCPLVVDVPLHEHKISWVKDCKSEMDPSSNIYIEKLTESDAGYYTCTCSFWNGTFGIERVYNMSATVQLTLNDDTPALDPQIIQPRHNEFIAVDVGKMAVITCTAVLHNDPEFEDLFWLNGTSFVDDNSNSDVFYNSTVERQGEREWHMRASLVFKNMSQEHLNRKYTCKLESTVQKLINVSIILVKKESPGAIRSYFLWLGIVGAFVLTSSVVIVIYVKLKIDIVLFIRDLRGGPCSVSDGKQYDAYIMCYKTSSEEALSEEDRRLIHEVLETTYGYQLCIYDRDVLPGTAVADAVLENIGLSRRLVLVPSALDPEQEGQYGLMSGLHAALVDRRTQLILIERAPRGQLESLPESLQLLARSSGTVTWRDARSAHLSSAFWKKLRYHMPARKSPQHRSKEMTIL</sequence>
<dbReference type="InterPro" id="IPR007110">
    <property type="entry name" value="Ig-like_dom"/>
</dbReference>
<feature type="domain" description="Ig-like" evidence="9">
    <location>
        <begin position="172"/>
        <end position="241"/>
    </location>
</feature>
<dbReference type="SMART" id="SM00409">
    <property type="entry name" value="IG"/>
    <property type="match status" value="3"/>
</dbReference>
<dbReference type="SMART" id="SM00408">
    <property type="entry name" value="IGc2"/>
    <property type="match status" value="2"/>
</dbReference>
<gene>
    <name evidence="10" type="ORF">MATL_G00179220</name>
</gene>
<evidence type="ECO:0000256" key="2">
    <source>
        <dbReference type="ARBA" id="ARBA00022801"/>
    </source>
</evidence>
<keyword evidence="5" id="KW-0325">Glycoprotein</keyword>
<dbReference type="AlphaFoldDB" id="A0A9D3T0I4"/>
<feature type="domain" description="TIR" evidence="8">
    <location>
        <begin position="420"/>
        <end position="566"/>
    </location>
</feature>
<dbReference type="OrthoDB" id="9940746at2759"/>
<evidence type="ECO:0000256" key="4">
    <source>
        <dbReference type="ARBA" id="ARBA00023157"/>
    </source>
</evidence>
<name>A0A9D3T0I4_MEGAT</name>
<evidence type="ECO:0000256" key="5">
    <source>
        <dbReference type="ARBA" id="ARBA00023180"/>
    </source>
</evidence>
<keyword evidence="7" id="KW-1133">Transmembrane helix</keyword>
<evidence type="ECO:0000259" key="9">
    <source>
        <dbReference type="PROSITE" id="PS50835"/>
    </source>
</evidence>
<protein>
    <submittedName>
        <fullName evidence="10">Uncharacterized protein</fullName>
    </submittedName>
</protein>
<feature type="transmembrane region" description="Helical" evidence="7">
    <location>
        <begin position="374"/>
        <end position="396"/>
    </location>
</feature>
<keyword evidence="2" id="KW-0378">Hydrolase</keyword>
<feature type="domain" description="Ig-like" evidence="9">
    <location>
        <begin position="33"/>
        <end position="152"/>
    </location>
</feature>
<dbReference type="InterPro" id="IPR015621">
    <property type="entry name" value="IL-1_rcpt_fam"/>
</dbReference>
<dbReference type="GO" id="GO:0016787">
    <property type="term" value="F:hydrolase activity"/>
    <property type="evidence" value="ECO:0007669"/>
    <property type="project" value="UniProtKB-KW"/>
</dbReference>
<proteinExistence type="inferred from homology"/>
<keyword evidence="3" id="KW-0520">NAD</keyword>
<dbReference type="Gene3D" id="3.40.50.10140">
    <property type="entry name" value="Toll/interleukin-1 receptor homology (TIR) domain"/>
    <property type="match status" value="1"/>
</dbReference>
<dbReference type="PROSITE" id="PS50104">
    <property type="entry name" value="TIR"/>
    <property type="match status" value="1"/>
</dbReference>
<dbReference type="Proteomes" id="UP001046870">
    <property type="component" value="Chromosome 15"/>
</dbReference>
<dbReference type="InterPro" id="IPR003599">
    <property type="entry name" value="Ig_sub"/>
</dbReference>
<dbReference type="PRINTS" id="PR01537">
    <property type="entry name" value="INTRLKN1R1F"/>
</dbReference>
<keyword evidence="11" id="KW-1185">Reference proteome</keyword>
<evidence type="ECO:0000256" key="7">
    <source>
        <dbReference type="SAM" id="Phobius"/>
    </source>
</evidence>
<evidence type="ECO:0000313" key="11">
    <source>
        <dbReference type="Proteomes" id="UP001046870"/>
    </source>
</evidence>
<dbReference type="PANTHER" id="PTHR11890">
    <property type="entry name" value="INTERLEUKIN-1 RECEPTOR FAMILY MEMBER"/>
    <property type="match status" value="1"/>
</dbReference>
<dbReference type="SMART" id="SM00255">
    <property type="entry name" value="TIR"/>
    <property type="match status" value="1"/>
</dbReference>
<dbReference type="InterPro" id="IPR036179">
    <property type="entry name" value="Ig-like_dom_sf"/>
</dbReference>
<reference evidence="10" key="1">
    <citation type="submission" date="2021-01" db="EMBL/GenBank/DDBJ databases">
        <authorList>
            <person name="Zahm M."/>
            <person name="Roques C."/>
            <person name="Cabau C."/>
            <person name="Klopp C."/>
            <person name="Donnadieu C."/>
            <person name="Jouanno E."/>
            <person name="Lampietro C."/>
            <person name="Louis A."/>
            <person name="Herpin A."/>
            <person name="Echchiki A."/>
            <person name="Berthelot C."/>
            <person name="Parey E."/>
            <person name="Roest-Crollius H."/>
            <person name="Braasch I."/>
            <person name="Postlethwait J."/>
            <person name="Bobe J."/>
            <person name="Montfort J."/>
            <person name="Bouchez O."/>
            <person name="Begum T."/>
            <person name="Mejri S."/>
            <person name="Adams A."/>
            <person name="Chen W.-J."/>
            <person name="Guiguen Y."/>
        </authorList>
    </citation>
    <scope>NUCLEOTIDE SEQUENCE</scope>
    <source>
        <strain evidence="10">YG-15Mar2019-1</strain>
        <tissue evidence="10">Brain</tissue>
    </source>
</reference>
<dbReference type="Pfam" id="PF01582">
    <property type="entry name" value="TIR"/>
    <property type="match status" value="1"/>
</dbReference>
<evidence type="ECO:0000256" key="1">
    <source>
        <dbReference type="ARBA" id="ARBA00009752"/>
    </source>
</evidence>
<keyword evidence="6" id="KW-0393">Immunoglobulin domain</keyword>
<dbReference type="InterPro" id="IPR013783">
    <property type="entry name" value="Ig-like_fold"/>
</dbReference>